<keyword evidence="4" id="KW-1185">Reference proteome</keyword>
<organism evidence="3 4">
    <name type="scientific">Heterodermia speciosa</name>
    <dbReference type="NCBI Taxonomy" id="116794"/>
    <lineage>
        <taxon>Eukaryota</taxon>
        <taxon>Fungi</taxon>
        <taxon>Dikarya</taxon>
        <taxon>Ascomycota</taxon>
        <taxon>Pezizomycotina</taxon>
        <taxon>Lecanoromycetes</taxon>
        <taxon>OSLEUM clade</taxon>
        <taxon>Lecanoromycetidae</taxon>
        <taxon>Caliciales</taxon>
        <taxon>Physciaceae</taxon>
        <taxon>Heterodermia</taxon>
    </lineage>
</organism>
<dbReference type="AlphaFoldDB" id="A0A8H3FKP5"/>
<accession>A0A8H3FKP5</accession>
<feature type="compositionally biased region" description="Polar residues" evidence="1">
    <location>
        <begin position="181"/>
        <end position="202"/>
    </location>
</feature>
<feature type="compositionally biased region" description="Low complexity" evidence="1">
    <location>
        <begin position="231"/>
        <end position="247"/>
    </location>
</feature>
<comment type="caution">
    <text evidence="3">The sequence shown here is derived from an EMBL/GenBank/DDBJ whole genome shotgun (WGS) entry which is preliminary data.</text>
</comment>
<dbReference type="Proteomes" id="UP000664521">
    <property type="component" value="Unassembled WGS sequence"/>
</dbReference>
<evidence type="ECO:0000313" key="3">
    <source>
        <dbReference type="EMBL" id="CAF9925515.1"/>
    </source>
</evidence>
<evidence type="ECO:0000313" key="4">
    <source>
        <dbReference type="Proteomes" id="UP000664521"/>
    </source>
</evidence>
<feature type="compositionally biased region" description="Low complexity" evidence="1">
    <location>
        <begin position="203"/>
        <end position="215"/>
    </location>
</feature>
<feature type="region of interest" description="Disordered" evidence="1">
    <location>
        <begin position="181"/>
        <end position="248"/>
    </location>
</feature>
<dbReference type="EMBL" id="CAJPDS010000038">
    <property type="protein sequence ID" value="CAF9925515.1"/>
    <property type="molecule type" value="Genomic_DNA"/>
</dbReference>
<sequence>MRCNVLPVALAFFAVAGRILAQCSDPCTVEISVDAATAFQEDSDISAAAANAALTSIDDAAILGDDDSDPPDRRRALRRRQDSTSVCCNADETCLSSDGTPFCFNPATTEIRAGDGSYGFIANSSYYASNGSLIDSSTGATLPAGGSTEASAPTSAAMSMASGLGSSTIAGSTEASAPTSAAISMASSPGSSTIGATTSSVKSGSAAGPSSLSSATVTNSAPGISTESEPATVSSSSAQATGQASSGRVESGKLVAAAGLVILWIVDDLGDLM</sequence>
<proteinExistence type="predicted"/>
<gene>
    <name evidence="3" type="ORF">HETSPECPRED_005860</name>
</gene>
<evidence type="ECO:0000256" key="2">
    <source>
        <dbReference type="SAM" id="SignalP"/>
    </source>
</evidence>
<feature type="chain" id="PRO_5034619200" evidence="2">
    <location>
        <begin position="22"/>
        <end position="273"/>
    </location>
</feature>
<protein>
    <submittedName>
        <fullName evidence="3">Uncharacterized protein</fullName>
    </submittedName>
</protein>
<keyword evidence="2" id="KW-0732">Signal</keyword>
<evidence type="ECO:0000256" key="1">
    <source>
        <dbReference type="SAM" id="MobiDB-lite"/>
    </source>
</evidence>
<name>A0A8H3FKP5_9LECA</name>
<feature type="signal peptide" evidence="2">
    <location>
        <begin position="1"/>
        <end position="21"/>
    </location>
</feature>
<reference evidence="3" key="1">
    <citation type="submission" date="2021-03" db="EMBL/GenBank/DDBJ databases">
        <authorList>
            <person name="Tagirdzhanova G."/>
        </authorList>
    </citation>
    <scope>NUCLEOTIDE SEQUENCE</scope>
</reference>
<feature type="compositionally biased region" description="Polar residues" evidence="1">
    <location>
        <begin position="216"/>
        <end position="229"/>
    </location>
</feature>